<organism evidence="2 3">
    <name type="scientific">Raoultibacter timonensis</name>
    <dbReference type="NCBI Taxonomy" id="1907662"/>
    <lineage>
        <taxon>Bacteria</taxon>
        <taxon>Bacillati</taxon>
        <taxon>Actinomycetota</taxon>
        <taxon>Coriobacteriia</taxon>
        <taxon>Eggerthellales</taxon>
        <taxon>Eggerthellaceae</taxon>
        <taxon>Raoultibacter</taxon>
    </lineage>
</organism>
<dbReference type="SFLD" id="SFLDG01129">
    <property type="entry name" value="C1.5:_HAD__Beta-PGM__Phosphata"/>
    <property type="match status" value="1"/>
</dbReference>
<dbReference type="Pfam" id="PF00702">
    <property type="entry name" value="Hydrolase"/>
    <property type="match status" value="1"/>
</dbReference>
<dbReference type="GO" id="GO:0016787">
    <property type="term" value="F:hydrolase activity"/>
    <property type="evidence" value="ECO:0007669"/>
    <property type="project" value="UniProtKB-KW"/>
</dbReference>
<dbReference type="SUPFAM" id="SSF56784">
    <property type="entry name" value="HAD-like"/>
    <property type="match status" value="1"/>
</dbReference>
<dbReference type="Gene3D" id="3.40.50.1000">
    <property type="entry name" value="HAD superfamily/HAD-like"/>
    <property type="match status" value="1"/>
</dbReference>
<dbReference type="InterPro" id="IPR051540">
    <property type="entry name" value="S-2-haloacid_dehalogenase"/>
</dbReference>
<proteinExistence type="predicted"/>
<dbReference type="PANTHER" id="PTHR43316">
    <property type="entry name" value="HYDROLASE, HALOACID DELAHOGENASE-RELATED"/>
    <property type="match status" value="1"/>
</dbReference>
<accession>A0ABN6MCM1</accession>
<name>A0ABN6MCM1_9ACTN</name>
<dbReference type="RefSeq" id="WP_102378660.1">
    <property type="nucleotide sequence ID" value="NZ_AP025564.1"/>
</dbReference>
<dbReference type="EMBL" id="AP025564">
    <property type="protein sequence ID" value="BDE95763.1"/>
    <property type="molecule type" value="Genomic_DNA"/>
</dbReference>
<evidence type="ECO:0000313" key="2">
    <source>
        <dbReference type="EMBL" id="BDE95763.1"/>
    </source>
</evidence>
<dbReference type="InterPro" id="IPR036412">
    <property type="entry name" value="HAD-like_sf"/>
</dbReference>
<reference evidence="2 3" key="1">
    <citation type="submission" date="2022-01" db="EMBL/GenBank/DDBJ databases">
        <title>Novel bile acid biosynthetic pathways are enriched in the microbiome of centenarians.</title>
        <authorList>
            <person name="Sato Y."/>
            <person name="Atarashi K."/>
            <person name="Plichta R.D."/>
            <person name="Arai Y."/>
            <person name="Sasajima S."/>
            <person name="Kearney M.S."/>
            <person name="Suda W."/>
            <person name="Takeshita K."/>
            <person name="Sasaki T."/>
            <person name="Okamoto S."/>
            <person name="Skelly N.A."/>
            <person name="Okamura Y."/>
            <person name="Vlamakis H."/>
            <person name="Li Y."/>
            <person name="Tanoue T."/>
            <person name="Takei H."/>
            <person name="Nittono H."/>
            <person name="Narushima S."/>
            <person name="Irie J."/>
            <person name="Itoh H."/>
            <person name="Moriya K."/>
            <person name="Sugiura Y."/>
            <person name="Suematsu M."/>
            <person name="Moritoki N."/>
            <person name="Shibata S."/>
            <person name="Littman R.D."/>
            <person name="Fischbach A.M."/>
            <person name="Uwamino Y."/>
            <person name="Inoue T."/>
            <person name="Honda A."/>
            <person name="Hattori M."/>
            <person name="Murai T."/>
            <person name="Xavier J.R."/>
            <person name="Hirose N."/>
            <person name="Honda K."/>
        </authorList>
    </citation>
    <scope>NUCLEOTIDE SEQUENCE [LARGE SCALE GENOMIC DNA]</scope>
    <source>
        <strain evidence="2 3">CE91-St30</strain>
    </source>
</reference>
<evidence type="ECO:0000256" key="1">
    <source>
        <dbReference type="ARBA" id="ARBA00022801"/>
    </source>
</evidence>
<protein>
    <submittedName>
        <fullName evidence="2">Hydrolase</fullName>
    </submittedName>
</protein>
<dbReference type="InterPro" id="IPR023214">
    <property type="entry name" value="HAD_sf"/>
</dbReference>
<keyword evidence="3" id="KW-1185">Reference proteome</keyword>
<dbReference type="Proteomes" id="UP001320544">
    <property type="component" value="Chromosome"/>
</dbReference>
<keyword evidence="1 2" id="KW-0378">Hydrolase</keyword>
<dbReference type="PANTHER" id="PTHR43316:SF3">
    <property type="entry name" value="HALOACID DEHALOGENASE, TYPE II (AFU_ORTHOLOGUE AFUA_2G07750)-RELATED"/>
    <property type="match status" value="1"/>
</dbReference>
<evidence type="ECO:0000313" key="3">
    <source>
        <dbReference type="Proteomes" id="UP001320544"/>
    </source>
</evidence>
<dbReference type="SFLD" id="SFLDS00003">
    <property type="entry name" value="Haloacid_Dehalogenase"/>
    <property type="match status" value="1"/>
</dbReference>
<gene>
    <name evidence="2" type="ORF">CE91St30_10960</name>
</gene>
<sequence>MEQTPYRAVFFDLDGTLLPMDLGEFMQSYFERLAAYVAARGIDPEIFTAGLKKGIKAMAAHDDGRLNAEAYWDAFFEVVDQDATDWAKLVGEFYEHDFGEIGKNVVPDPHAARAIETLRAKGYPLVLATMPMFPLRAVKWRLSWAGIDADAFARITNYENSTSVKPKLDYYAENLRAAGLKSEDVLMVGNNTHEDLACLDLGMDAYLVTDHLLDPVKFDLSRVKHSSMAEFAAWAEALPACEHPATGIDAGPIARES</sequence>